<proteinExistence type="predicted"/>
<evidence type="ECO:0000313" key="1">
    <source>
        <dbReference type="EMBL" id="RPA98744.1"/>
    </source>
</evidence>
<organism evidence="1 2">
    <name type="scientific">Choiromyces venosus 120613-1</name>
    <dbReference type="NCBI Taxonomy" id="1336337"/>
    <lineage>
        <taxon>Eukaryota</taxon>
        <taxon>Fungi</taxon>
        <taxon>Dikarya</taxon>
        <taxon>Ascomycota</taxon>
        <taxon>Pezizomycotina</taxon>
        <taxon>Pezizomycetes</taxon>
        <taxon>Pezizales</taxon>
        <taxon>Tuberaceae</taxon>
        <taxon>Choiromyces</taxon>
    </lineage>
</organism>
<gene>
    <name evidence="1" type="ORF">L873DRAFT_1009368</name>
</gene>
<keyword evidence="2" id="KW-1185">Reference proteome</keyword>
<sequence>MPLWSFLRSFANSPAATCWFVTRALKLIHSVAYGISSRFLYGYQYCLQSPHISPSLIVLSLDKLLSLNKDTINILDRCI</sequence>
<protein>
    <submittedName>
        <fullName evidence="1">Uncharacterized protein</fullName>
    </submittedName>
</protein>
<reference evidence="1 2" key="1">
    <citation type="journal article" date="2018" name="Nat. Ecol. Evol.">
        <title>Pezizomycetes genomes reveal the molecular basis of ectomycorrhizal truffle lifestyle.</title>
        <authorList>
            <person name="Murat C."/>
            <person name="Payen T."/>
            <person name="Noel B."/>
            <person name="Kuo A."/>
            <person name="Morin E."/>
            <person name="Chen J."/>
            <person name="Kohler A."/>
            <person name="Krizsan K."/>
            <person name="Balestrini R."/>
            <person name="Da Silva C."/>
            <person name="Montanini B."/>
            <person name="Hainaut M."/>
            <person name="Levati E."/>
            <person name="Barry K.W."/>
            <person name="Belfiori B."/>
            <person name="Cichocki N."/>
            <person name="Clum A."/>
            <person name="Dockter R.B."/>
            <person name="Fauchery L."/>
            <person name="Guy J."/>
            <person name="Iotti M."/>
            <person name="Le Tacon F."/>
            <person name="Lindquist E.A."/>
            <person name="Lipzen A."/>
            <person name="Malagnac F."/>
            <person name="Mello A."/>
            <person name="Molinier V."/>
            <person name="Miyauchi S."/>
            <person name="Poulain J."/>
            <person name="Riccioni C."/>
            <person name="Rubini A."/>
            <person name="Sitrit Y."/>
            <person name="Splivallo R."/>
            <person name="Traeger S."/>
            <person name="Wang M."/>
            <person name="Zifcakova L."/>
            <person name="Wipf D."/>
            <person name="Zambonelli A."/>
            <person name="Paolocci F."/>
            <person name="Nowrousian M."/>
            <person name="Ottonello S."/>
            <person name="Baldrian P."/>
            <person name="Spatafora J.W."/>
            <person name="Henrissat B."/>
            <person name="Nagy L.G."/>
            <person name="Aury J.M."/>
            <person name="Wincker P."/>
            <person name="Grigoriev I.V."/>
            <person name="Bonfante P."/>
            <person name="Martin F.M."/>
        </authorList>
    </citation>
    <scope>NUCLEOTIDE SEQUENCE [LARGE SCALE GENOMIC DNA]</scope>
    <source>
        <strain evidence="1 2">120613-1</strain>
    </source>
</reference>
<accession>A0A3N4JYI2</accession>
<dbReference type="Proteomes" id="UP000276215">
    <property type="component" value="Unassembled WGS sequence"/>
</dbReference>
<name>A0A3N4JYI2_9PEZI</name>
<dbReference type="EMBL" id="ML120393">
    <property type="protein sequence ID" value="RPA98744.1"/>
    <property type="molecule type" value="Genomic_DNA"/>
</dbReference>
<evidence type="ECO:0000313" key="2">
    <source>
        <dbReference type="Proteomes" id="UP000276215"/>
    </source>
</evidence>
<dbReference type="AlphaFoldDB" id="A0A3N4JYI2"/>